<protein>
    <submittedName>
        <fullName evidence="1">Uncharacterized protein</fullName>
    </submittedName>
</protein>
<feature type="non-terminal residue" evidence="1">
    <location>
        <position position="94"/>
    </location>
</feature>
<dbReference type="Proteomes" id="UP001412239">
    <property type="component" value="Unassembled WGS sequence"/>
</dbReference>
<dbReference type="AlphaFoldDB" id="A0A292Q105"/>
<name>A0A292Q105_9PEZI</name>
<dbReference type="EMBL" id="LN890992">
    <property type="protein sequence ID" value="CUS12433.1"/>
    <property type="molecule type" value="Genomic_DNA"/>
</dbReference>
<evidence type="ECO:0000313" key="1">
    <source>
        <dbReference type="EMBL" id="CUS12433.1"/>
    </source>
</evidence>
<keyword evidence="2" id="KW-1185">Reference proteome</keyword>
<reference evidence="1" key="1">
    <citation type="submission" date="2015-10" db="EMBL/GenBank/DDBJ databases">
        <authorList>
            <person name="Regsiter A."/>
            <person name="william w."/>
        </authorList>
    </citation>
    <scope>NUCLEOTIDE SEQUENCE</scope>
    <source>
        <strain evidence="1">Montdore</strain>
    </source>
</reference>
<gene>
    <name evidence="1" type="ORF">GSTUAT00003503001</name>
</gene>
<organism evidence="1 2">
    <name type="scientific">Tuber aestivum</name>
    <name type="common">summer truffle</name>
    <dbReference type="NCBI Taxonomy" id="59557"/>
    <lineage>
        <taxon>Eukaryota</taxon>
        <taxon>Fungi</taxon>
        <taxon>Dikarya</taxon>
        <taxon>Ascomycota</taxon>
        <taxon>Pezizomycotina</taxon>
        <taxon>Pezizomycetes</taxon>
        <taxon>Pezizales</taxon>
        <taxon>Tuberaceae</taxon>
        <taxon>Tuber</taxon>
    </lineage>
</organism>
<accession>A0A292Q105</accession>
<sequence length="94" mass="10718">MQKSGRGGRGGSGGEPTEIISEAWIKQIKELRPAPKTASTKGWDIPPPRTYPIPFWVEKLNIDLPRWMFDTQGNLLDDLRFDDYGKGYTCDIYE</sequence>
<proteinExistence type="predicted"/>
<evidence type="ECO:0000313" key="2">
    <source>
        <dbReference type="Proteomes" id="UP001412239"/>
    </source>
</evidence>